<dbReference type="Gene3D" id="3.40.250.10">
    <property type="entry name" value="Rhodanese-like domain"/>
    <property type="match status" value="1"/>
</dbReference>
<evidence type="ECO:0000259" key="1">
    <source>
        <dbReference type="PROSITE" id="PS50206"/>
    </source>
</evidence>
<dbReference type="InterPro" id="IPR036873">
    <property type="entry name" value="Rhodanese-like_dom_sf"/>
</dbReference>
<keyword evidence="3" id="KW-1185">Reference proteome</keyword>
<reference evidence="2 3" key="1">
    <citation type="submission" date="2019-01" db="EMBL/GenBank/DDBJ databases">
        <title>Blautia sp. nov. KGMB01111 isolated human feces.</title>
        <authorList>
            <person name="Park J.-E."/>
            <person name="Kim J.-S."/>
            <person name="Park S.-H."/>
        </authorList>
    </citation>
    <scope>NUCLEOTIDE SEQUENCE [LARGE SCALE GENOMIC DNA]</scope>
    <source>
        <strain evidence="2 3">KGMB01111</strain>
    </source>
</reference>
<evidence type="ECO:0000313" key="3">
    <source>
        <dbReference type="Proteomes" id="UP000290106"/>
    </source>
</evidence>
<sequence length="104" mass="11972">MDIPLISPRKLDQYVDRYPGIWIVDVRSGEEYRRSHIRHAVNIPYEPGQIWKLPRGKEIVVYCERGATSMAAAREMIRQGYRAVSVAGGITEYKGRNLEFFGQS</sequence>
<dbReference type="PANTHER" id="PTHR43031:SF1">
    <property type="entry name" value="PYRIDINE NUCLEOTIDE-DISULPHIDE OXIDOREDUCTASE"/>
    <property type="match status" value="1"/>
</dbReference>
<accession>A0A4Q1RFV4</accession>
<dbReference type="InterPro" id="IPR050229">
    <property type="entry name" value="GlpE_sulfurtransferase"/>
</dbReference>
<gene>
    <name evidence="2" type="ORF">ETP43_03845</name>
</gene>
<dbReference type="RefSeq" id="WP_022399008.1">
    <property type="nucleotide sequence ID" value="NZ_DAWBJR010000025.1"/>
</dbReference>
<dbReference type="OrthoDB" id="9800872at2"/>
<name>A0A4Q1RFV4_9FIRM</name>
<dbReference type="Pfam" id="PF00581">
    <property type="entry name" value="Rhodanese"/>
    <property type="match status" value="1"/>
</dbReference>
<dbReference type="AlphaFoldDB" id="A0A4Q1RFV4"/>
<dbReference type="Proteomes" id="UP000290106">
    <property type="component" value="Unassembled WGS sequence"/>
</dbReference>
<dbReference type="SUPFAM" id="SSF52821">
    <property type="entry name" value="Rhodanese/Cell cycle control phosphatase"/>
    <property type="match status" value="1"/>
</dbReference>
<dbReference type="InterPro" id="IPR001763">
    <property type="entry name" value="Rhodanese-like_dom"/>
</dbReference>
<proteinExistence type="predicted"/>
<dbReference type="CDD" id="cd00158">
    <property type="entry name" value="RHOD"/>
    <property type="match status" value="1"/>
</dbReference>
<feature type="domain" description="Rhodanese" evidence="1">
    <location>
        <begin position="17"/>
        <end position="102"/>
    </location>
</feature>
<dbReference type="PROSITE" id="PS50206">
    <property type="entry name" value="RHODANESE_3"/>
    <property type="match status" value="1"/>
</dbReference>
<comment type="caution">
    <text evidence="2">The sequence shown here is derived from an EMBL/GenBank/DDBJ whole genome shotgun (WGS) entry which is preliminary data.</text>
</comment>
<dbReference type="SMART" id="SM00450">
    <property type="entry name" value="RHOD"/>
    <property type="match status" value="1"/>
</dbReference>
<evidence type="ECO:0000313" key="2">
    <source>
        <dbReference type="EMBL" id="RXS74438.1"/>
    </source>
</evidence>
<protein>
    <submittedName>
        <fullName evidence="2">Rhodanese-like domain-containing protein</fullName>
    </submittedName>
</protein>
<dbReference type="EMBL" id="SDKC01000001">
    <property type="protein sequence ID" value="RXS74438.1"/>
    <property type="molecule type" value="Genomic_DNA"/>
</dbReference>
<dbReference type="PANTHER" id="PTHR43031">
    <property type="entry name" value="FAD-DEPENDENT OXIDOREDUCTASE"/>
    <property type="match status" value="1"/>
</dbReference>
<organism evidence="2 3">
    <name type="scientific">Blautia faecicola</name>
    <dbReference type="NCBI Taxonomy" id="2509240"/>
    <lineage>
        <taxon>Bacteria</taxon>
        <taxon>Bacillati</taxon>
        <taxon>Bacillota</taxon>
        <taxon>Clostridia</taxon>
        <taxon>Lachnospirales</taxon>
        <taxon>Lachnospiraceae</taxon>
        <taxon>Blautia</taxon>
    </lineage>
</organism>